<accession>A0ACC4D6G3</accession>
<organism evidence="1 2">
    <name type="scientific">Purpureocillium lilacinum</name>
    <name type="common">Paecilomyces lilacinus</name>
    <dbReference type="NCBI Taxonomy" id="33203"/>
    <lineage>
        <taxon>Eukaryota</taxon>
        <taxon>Fungi</taxon>
        <taxon>Dikarya</taxon>
        <taxon>Ascomycota</taxon>
        <taxon>Pezizomycotina</taxon>
        <taxon>Sordariomycetes</taxon>
        <taxon>Hypocreomycetidae</taxon>
        <taxon>Hypocreales</taxon>
        <taxon>Ophiocordycipitaceae</taxon>
        <taxon>Purpureocillium</taxon>
    </lineage>
</organism>
<proteinExistence type="predicted"/>
<dbReference type="Proteomes" id="UP001638806">
    <property type="component" value="Unassembled WGS sequence"/>
</dbReference>
<comment type="caution">
    <text evidence="1">The sequence shown here is derived from an EMBL/GenBank/DDBJ whole genome shotgun (WGS) entry which is preliminary data.</text>
</comment>
<sequence>MGTPTPRIRRTAQNTQFTYNLSRRISDVKTYPVQSPQGATVLIYGHENGVTLVPVEKPNGKADDAVMIIDSDDDELPAKTHATPKFEDKPEFEDVAEQTPYAEIIQTLDLTLGTAVLNVAVMPMAPCTSEEAAAGDAPILAEKMVFAVSCITSDVYVISLPLTPPSPESKARPDLRTDLLSGRAGSGAWGESLVLLGGQTRHSDGLAMTLLRPKSPERRGAGRAIVAACSRQASGTLHLWDVSLDDKNKPDRAVEPFQTEFLPEPLSAISFNPTRNTQLLTVSPHQAARIYDFAVSSLPPDSDATGPFPSQGSWLLSLYQPFARPSAARKPILDAAWVSHGRAVFALLADGMWGIWDVDGVSPSSPSAAVATRLKSGVRGAALTAFSVSGYVEGTGALRSVAAQAKENQTGEFAPMTPHTRRQATASLSAATSLDRLSTVRGGVSTVALPSTGRTAQDESLVLWVGGYEHVCVIPGVSRFWESQLRRGSGGGVNLFSGAQPTRMVKLLDLSTGLLGERCCGVSLVADPSRSGDHVDSDGGLPVDVLLRGETRIVIVGQGDDGPGKRVGGVVDAQRKRLFSKGERSDAIIEAELLVQPQHVQAWHTETEGAERPGRLGSVPGAGDSPSVAPRRRVGFDFMNTLEDAADVSADLSRDVEAEMLDIMEIDQALESMEGSRGNARKRVFFEED</sequence>
<reference evidence="1" key="1">
    <citation type="submission" date="2024-12" db="EMBL/GenBank/DDBJ databases">
        <title>Comparative genomics and development of molecular markers within Purpureocillium lilacinum and among Purpureocillium species.</title>
        <authorList>
            <person name="Yeh Z.-Y."/>
            <person name="Ni N.-T."/>
            <person name="Lo P.-H."/>
            <person name="Mushyakhwo K."/>
            <person name="Lin C.-F."/>
            <person name="Nai Y.-S."/>
        </authorList>
    </citation>
    <scope>NUCLEOTIDE SEQUENCE</scope>
    <source>
        <strain evidence="1">NCHU-NPUST-175</strain>
    </source>
</reference>
<evidence type="ECO:0000313" key="2">
    <source>
        <dbReference type="Proteomes" id="UP001638806"/>
    </source>
</evidence>
<protein>
    <submittedName>
        <fullName evidence="1">Uncharacterized protein</fullName>
    </submittedName>
</protein>
<name>A0ACC4D6G3_PURLI</name>
<evidence type="ECO:0000313" key="1">
    <source>
        <dbReference type="EMBL" id="KAL3951754.1"/>
    </source>
</evidence>
<dbReference type="EMBL" id="JBGNUJ010000013">
    <property type="protein sequence ID" value="KAL3951754.1"/>
    <property type="molecule type" value="Genomic_DNA"/>
</dbReference>
<keyword evidence="2" id="KW-1185">Reference proteome</keyword>
<gene>
    <name evidence="1" type="ORF">ACCO45_013471</name>
</gene>